<evidence type="ECO:0000256" key="4">
    <source>
        <dbReference type="RuleBase" id="RU365014"/>
    </source>
</evidence>
<comment type="similarity">
    <text evidence="4">Belongs to the BCKDHA family.</text>
</comment>
<comment type="cofactor">
    <cofactor evidence="1 4">
        <name>thiamine diphosphate</name>
        <dbReference type="ChEBI" id="CHEBI:58937"/>
    </cofactor>
</comment>
<evidence type="ECO:0000259" key="6">
    <source>
        <dbReference type="Pfam" id="PF00676"/>
    </source>
</evidence>
<organism evidence="7 8">
    <name type="scientific">Polyangium fumosum</name>
    <dbReference type="NCBI Taxonomy" id="889272"/>
    <lineage>
        <taxon>Bacteria</taxon>
        <taxon>Pseudomonadati</taxon>
        <taxon>Myxococcota</taxon>
        <taxon>Polyangia</taxon>
        <taxon>Polyangiales</taxon>
        <taxon>Polyangiaceae</taxon>
        <taxon>Polyangium</taxon>
    </lineage>
</organism>
<feature type="compositionally biased region" description="Low complexity" evidence="5">
    <location>
        <begin position="8"/>
        <end position="24"/>
    </location>
</feature>
<dbReference type="OrthoDB" id="9766715at2"/>
<dbReference type="InterPro" id="IPR050771">
    <property type="entry name" value="Alpha-ketoacid_DH_E1_comp"/>
</dbReference>
<dbReference type="PANTHER" id="PTHR43380:SF1">
    <property type="entry name" value="2-OXOISOVALERATE DEHYDROGENASE SUBUNIT ALPHA, MITOCHONDRIAL"/>
    <property type="match status" value="1"/>
</dbReference>
<keyword evidence="8" id="KW-1185">Reference proteome</keyword>
<comment type="caution">
    <text evidence="7">The sequence shown here is derived from an EMBL/GenBank/DDBJ whole genome shotgun (WGS) entry which is preliminary data.</text>
</comment>
<dbReference type="EMBL" id="SSMQ01000003">
    <property type="protein sequence ID" value="TKD12345.1"/>
    <property type="molecule type" value="Genomic_DNA"/>
</dbReference>
<accession>A0A4U1JI83</accession>
<dbReference type="AlphaFoldDB" id="A0A4U1JI83"/>
<evidence type="ECO:0000313" key="7">
    <source>
        <dbReference type="EMBL" id="TKD12345.1"/>
    </source>
</evidence>
<feature type="domain" description="Dehydrogenase E1 component" evidence="6">
    <location>
        <begin position="66"/>
        <end position="362"/>
    </location>
</feature>
<evidence type="ECO:0000256" key="1">
    <source>
        <dbReference type="ARBA" id="ARBA00001964"/>
    </source>
</evidence>
<dbReference type="Proteomes" id="UP000309215">
    <property type="component" value="Unassembled WGS sequence"/>
</dbReference>
<evidence type="ECO:0000256" key="3">
    <source>
        <dbReference type="ARBA" id="ARBA00023052"/>
    </source>
</evidence>
<dbReference type="EC" id="1.2.4.4" evidence="4"/>
<comment type="function">
    <text evidence="4">The branched-chain alpha-keto dehydrogenase complex catalyzes the overall conversion of alpha-keto acids to acyl-CoA and CO(2). It contains multiple copies of three enzymatic components: branched-chain alpha-keto acid decarboxylase (E1), lipoamide acyltransferase (E2) and lipoamide dehydrogenase (E3).</text>
</comment>
<dbReference type="GO" id="GO:0003863">
    <property type="term" value="F:branched-chain 2-oxo acid dehydrogenase activity"/>
    <property type="evidence" value="ECO:0007669"/>
    <property type="project" value="UniProtKB-EC"/>
</dbReference>
<reference evidence="7 8" key="1">
    <citation type="submission" date="2019-04" db="EMBL/GenBank/DDBJ databases">
        <authorList>
            <person name="Li Y."/>
            <person name="Wang J."/>
        </authorList>
    </citation>
    <scope>NUCLEOTIDE SEQUENCE [LARGE SCALE GENOMIC DNA]</scope>
    <source>
        <strain evidence="7 8">DSM 14668</strain>
    </source>
</reference>
<dbReference type="Pfam" id="PF00676">
    <property type="entry name" value="E1_dh"/>
    <property type="match status" value="1"/>
</dbReference>
<dbReference type="GO" id="GO:0009083">
    <property type="term" value="P:branched-chain amino acid catabolic process"/>
    <property type="evidence" value="ECO:0007669"/>
    <property type="project" value="TreeGrafter"/>
</dbReference>
<dbReference type="Gene3D" id="3.40.50.970">
    <property type="match status" value="1"/>
</dbReference>
<sequence length="397" mass="43675">MSTATQPASSLASSASGGSMDGSAHPVARHPLDAHAPDVVRVLRDDGTLDPANDPGLRSDEVLTLYRAMVRARLLDERLVLLQRQGRIGFHIGCKGEEASILGSAFAMRQNDWIFPCYREFAAALWRGMPLQRYVDNMFGNTNDPVKGRQMPDHYTWKTGKFGSVSSPIGTQITQAVGFAWAAKIRKEDAAVLVYFGDGATSSNEFHNGMNFAGVFKAPTVFFCRNNGWAISVPTERQTASETFAQKGIAYGVPGVRCDGNDLFAVVKVTRDAVARAARGEGPTIIEALTYRLEGHSTSDDPKAYRPEAGLDSWRRLDPIPRLRRYIERTTGWTDAQDKELEAELDAELKAAIAVAEKTALPALESMFEDVFGELPWHLQEQRDELLRGPRAKGHGH</sequence>
<evidence type="ECO:0000313" key="8">
    <source>
        <dbReference type="Proteomes" id="UP000309215"/>
    </source>
</evidence>
<evidence type="ECO:0000256" key="5">
    <source>
        <dbReference type="SAM" id="MobiDB-lite"/>
    </source>
</evidence>
<comment type="catalytic activity">
    <reaction evidence="4">
        <text>N(6)-[(R)-lipoyl]-L-lysyl-[protein] + 3-methyl-2-oxobutanoate + H(+) = N(6)-[(R)-S(8)-2-methylpropanoyldihydrolipoyl]-L-lysyl-[protein] + CO2</text>
        <dbReference type="Rhea" id="RHEA:13457"/>
        <dbReference type="Rhea" id="RHEA-COMP:10474"/>
        <dbReference type="Rhea" id="RHEA-COMP:10497"/>
        <dbReference type="ChEBI" id="CHEBI:11851"/>
        <dbReference type="ChEBI" id="CHEBI:15378"/>
        <dbReference type="ChEBI" id="CHEBI:16526"/>
        <dbReference type="ChEBI" id="CHEBI:83099"/>
        <dbReference type="ChEBI" id="CHEBI:83142"/>
        <dbReference type="EC" id="1.2.4.4"/>
    </reaction>
</comment>
<gene>
    <name evidence="7" type="ORF">E8A74_04395</name>
</gene>
<dbReference type="SUPFAM" id="SSF52518">
    <property type="entry name" value="Thiamin diphosphate-binding fold (THDP-binding)"/>
    <property type="match status" value="1"/>
</dbReference>
<protein>
    <recommendedName>
        <fullName evidence="4">2-oxoisovalerate dehydrogenase subunit alpha</fullName>
        <ecNumber evidence="4">1.2.4.4</ecNumber>
    </recommendedName>
    <alternativeName>
        <fullName evidence="4">Branched-chain alpha-keto acid dehydrogenase E1 component alpha chain</fullName>
    </alternativeName>
</protein>
<name>A0A4U1JI83_9BACT</name>
<keyword evidence="2 4" id="KW-0560">Oxidoreductase</keyword>
<dbReference type="InterPro" id="IPR029061">
    <property type="entry name" value="THDP-binding"/>
</dbReference>
<feature type="region of interest" description="Disordered" evidence="5">
    <location>
        <begin position="1"/>
        <end position="30"/>
    </location>
</feature>
<dbReference type="CDD" id="cd02000">
    <property type="entry name" value="TPP_E1_PDC_ADC_BCADC"/>
    <property type="match status" value="1"/>
</dbReference>
<evidence type="ECO:0000256" key="2">
    <source>
        <dbReference type="ARBA" id="ARBA00023002"/>
    </source>
</evidence>
<dbReference type="PANTHER" id="PTHR43380">
    <property type="entry name" value="2-OXOISOVALERATE DEHYDROGENASE SUBUNIT ALPHA, MITOCHONDRIAL"/>
    <property type="match status" value="1"/>
</dbReference>
<dbReference type="InterPro" id="IPR001017">
    <property type="entry name" value="DH_E1"/>
</dbReference>
<keyword evidence="3 4" id="KW-0786">Thiamine pyrophosphate</keyword>
<proteinExistence type="inferred from homology"/>